<protein>
    <submittedName>
        <fullName evidence="3">FBOX protein</fullName>
    </submittedName>
</protein>
<feature type="region of interest" description="Disordered" evidence="1">
    <location>
        <begin position="712"/>
        <end position="761"/>
    </location>
</feature>
<dbReference type="GO" id="GO:0005829">
    <property type="term" value="C:cytosol"/>
    <property type="evidence" value="ECO:0007669"/>
    <property type="project" value="TreeGrafter"/>
</dbReference>
<dbReference type="InterPro" id="IPR003903">
    <property type="entry name" value="UIM_dom"/>
</dbReference>
<reference evidence="3" key="1">
    <citation type="submission" date="2020-03" db="EMBL/GenBank/DDBJ databases">
        <title>Site-based positive gene gene selection in Geosmithia morbida across the United States reveals a broad range of putative effectors and factors for local host and environmental adapation.</title>
        <authorList>
            <person name="Onufrak A."/>
            <person name="Murdoch R.W."/>
            <person name="Gazis R."/>
            <person name="Huff M."/>
            <person name="Staton M."/>
            <person name="Klingeman W."/>
            <person name="Hadziabdic D."/>
        </authorList>
    </citation>
    <scope>NUCLEOTIDE SEQUENCE</scope>
    <source>
        <strain evidence="3">1262</strain>
    </source>
</reference>
<feature type="compositionally biased region" description="Gly residues" evidence="1">
    <location>
        <begin position="1210"/>
        <end position="1219"/>
    </location>
</feature>
<dbReference type="InterPro" id="IPR027040">
    <property type="entry name" value="PSMD4"/>
</dbReference>
<proteinExistence type="predicted"/>
<dbReference type="PANTHER" id="PTHR10223">
    <property type="entry name" value="26S PROTEASOME NON-ATPASE REGULATORY SUBUNIT 4"/>
    <property type="match status" value="1"/>
</dbReference>
<dbReference type="GO" id="GO:0005634">
    <property type="term" value="C:nucleus"/>
    <property type="evidence" value="ECO:0007669"/>
    <property type="project" value="TreeGrafter"/>
</dbReference>
<dbReference type="GO" id="GO:0008540">
    <property type="term" value="C:proteasome regulatory particle, base subcomplex"/>
    <property type="evidence" value="ECO:0007669"/>
    <property type="project" value="TreeGrafter"/>
</dbReference>
<dbReference type="OrthoDB" id="2095648at2759"/>
<dbReference type="SUPFAM" id="SSF81383">
    <property type="entry name" value="F-box domain"/>
    <property type="match status" value="1"/>
</dbReference>
<evidence type="ECO:0000256" key="1">
    <source>
        <dbReference type="SAM" id="MobiDB-lite"/>
    </source>
</evidence>
<feature type="domain" description="F-box" evidence="2">
    <location>
        <begin position="204"/>
        <end position="250"/>
    </location>
</feature>
<keyword evidence="4" id="KW-1185">Reference proteome</keyword>
<dbReference type="GO" id="GO:0043161">
    <property type="term" value="P:proteasome-mediated ubiquitin-dependent protein catabolic process"/>
    <property type="evidence" value="ECO:0007669"/>
    <property type="project" value="TreeGrafter"/>
</dbReference>
<feature type="region of interest" description="Disordered" evidence="1">
    <location>
        <begin position="1124"/>
        <end position="1219"/>
    </location>
</feature>
<dbReference type="GO" id="GO:0031593">
    <property type="term" value="F:polyubiquitin modification-dependent protein binding"/>
    <property type="evidence" value="ECO:0007669"/>
    <property type="project" value="TreeGrafter"/>
</dbReference>
<dbReference type="SMART" id="SM00726">
    <property type="entry name" value="UIM"/>
    <property type="match status" value="2"/>
</dbReference>
<dbReference type="CDD" id="cd09917">
    <property type="entry name" value="F-box_SF"/>
    <property type="match status" value="1"/>
</dbReference>
<dbReference type="PROSITE" id="PS50330">
    <property type="entry name" value="UIM"/>
    <property type="match status" value="2"/>
</dbReference>
<gene>
    <name evidence="3" type="ORF">GMORB2_5492</name>
</gene>
<dbReference type="RefSeq" id="XP_035322428.1">
    <property type="nucleotide sequence ID" value="XM_035467462.1"/>
</dbReference>
<feature type="compositionally biased region" description="Polar residues" evidence="1">
    <location>
        <begin position="88"/>
        <end position="103"/>
    </location>
</feature>
<feature type="region of interest" description="Disordered" evidence="1">
    <location>
        <begin position="38"/>
        <end position="169"/>
    </location>
</feature>
<feature type="compositionally biased region" description="Basic and acidic residues" evidence="1">
    <location>
        <begin position="104"/>
        <end position="114"/>
    </location>
</feature>
<feature type="compositionally biased region" description="Pro residues" evidence="1">
    <location>
        <begin position="746"/>
        <end position="755"/>
    </location>
</feature>
<dbReference type="Gene3D" id="6.10.140.100">
    <property type="match status" value="1"/>
</dbReference>
<dbReference type="Pfam" id="PF12937">
    <property type="entry name" value="F-box-like"/>
    <property type="match status" value="1"/>
</dbReference>
<feature type="region of interest" description="Disordered" evidence="1">
    <location>
        <begin position="612"/>
        <end position="637"/>
    </location>
</feature>
<feature type="compositionally biased region" description="Low complexity" evidence="1">
    <location>
        <begin position="129"/>
        <end position="141"/>
    </location>
</feature>
<dbReference type="Proteomes" id="UP000749293">
    <property type="component" value="Unassembled WGS sequence"/>
</dbReference>
<dbReference type="InterPro" id="IPR001810">
    <property type="entry name" value="F-box_dom"/>
</dbReference>
<feature type="compositionally biased region" description="Low complexity" evidence="1">
    <location>
        <begin position="1133"/>
        <end position="1149"/>
    </location>
</feature>
<accession>A0A9P4YXX2</accession>
<dbReference type="AlphaFoldDB" id="A0A9P4YXX2"/>
<dbReference type="Gene3D" id="1.20.1280.50">
    <property type="match status" value="1"/>
</dbReference>
<feature type="compositionally biased region" description="Basic and acidic residues" evidence="1">
    <location>
        <begin position="1180"/>
        <end position="1201"/>
    </location>
</feature>
<dbReference type="GeneID" id="55971717"/>
<feature type="compositionally biased region" description="Polar residues" evidence="1">
    <location>
        <begin position="624"/>
        <end position="637"/>
    </location>
</feature>
<feature type="region of interest" description="Disordered" evidence="1">
    <location>
        <begin position="1034"/>
        <end position="1090"/>
    </location>
</feature>
<organism evidence="3 4">
    <name type="scientific">Geosmithia morbida</name>
    <dbReference type="NCBI Taxonomy" id="1094350"/>
    <lineage>
        <taxon>Eukaryota</taxon>
        <taxon>Fungi</taxon>
        <taxon>Dikarya</taxon>
        <taxon>Ascomycota</taxon>
        <taxon>Pezizomycotina</taxon>
        <taxon>Sordariomycetes</taxon>
        <taxon>Hypocreomycetidae</taxon>
        <taxon>Hypocreales</taxon>
        <taxon>Bionectriaceae</taxon>
        <taxon>Geosmithia</taxon>
    </lineage>
</organism>
<dbReference type="PROSITE" id="PS50181">
    <property type="entry name" value="FBOX"/>
    <property type="match status" value="1"/>
</dbReference>
<feature type="compositionally biased region" description="Low complexity" evidence="1">
    <location>
        <begin position="1045"/>
        <end position="1068"/>
    </location>
</feature>
<name>A0A9P4YXX2_9HYPO</name>
<evidence type="ECO:0000259" key="2">
    <source>
        <dbReference type="PROSITE" id="PS50181"/>
    </source>
</evidence>
<dbReference type="InterPro" id="IPR036047">
    <property type="entry name" value="F-box-like_dom_sf"/>
</dbReference>
<evidence type="ECO:0000313" key="3">
    <source>
        <dbReference type="EMBL" id="KAF4123776.1"/>
    </source>
</evidence>
<dbReference type="EMBL" id="JAANYQ010000005">
    <property type="protein sequence ID" value="KAF4123776.1"/>
    <property type="molecule type" value="Genomic_DNA"/>
</dbReference>
<feature type="region of interest" description="Disordered" evidence="1">
    <location>
        <begin position="955"/>
        <end position="982"/>
    </location>
</feature>
<sequence length="1219" mass="131057">MPSSLCSPADDSTRRPVDGEYGGLFLPITRPQSLRWRDLDPLSSYPDCAETLPHSLPSASDPPKTIFPPFDYMQQVPTERSEHRHQSGHPSSSITTHQHGSSSLHDDDPARRLDGPAQPVVDSSRSPRVDAGADATAVDAGGLDEKLRGLSPGSPAPANGHDNRDAPTHGQRILDYENALNPPTPRQALGIKVVKRPDGYVPGAVSIQDFPNEILTCVLSHLHPDSHAAVALVSKRFYALMTTPHAWRMAFLRCFPAHQVLESKRGGGADGIRKEPTADVIRSETRYFPRLTPLATWRSEYLFRTRLLRSLERGKPGGGSGGIGSSGARQSGKRVSAVLTYNSKLPWLITNIHAVFANGKKPPRAVQGASDLGVATVSDPTSGKVERWGLLDPVSFPQLDEVMPHVVPYGLDEGPAAAPNVMDVSQPYGMLGGQGFPGGRAFFRSTAENRGRFLRSQTNAAQRHADIPRVPELMEGISSVWLAKSSAVPAATHSMIGMLTGSTLGVVTAYSLGWDPSSARSDGDMTAQWVLSPGVPITALKVDDNYSIRRRSAARILAVALNALGEVFYLTQPPVSVPANPRSEDLIKAAWLAGRTTCWHLLEDTRRVARPDGRDADAVRGTYSPRSSGDSTKLSQEQKVAEAREIEGFFQNMPSHFNKVCQGWDMRRRLEVDFANDDGSGAGEAVFVIDCGMAEGRPARVQRFTRSRVAASQEHEVAEKPGNLPPPSLFGRSDSEAVLPAKTPETQPPTPPPPTGGTVPQDAWACHTMRLKGGDGTTISASALDCSSQSCTTLSEDLLHVAGETGDAADQGPAEIPGRRARFLVVGTKSGAVLAWNAREKVKAPDEIQPVRIIQTDSPEISCVAATALYLVHGGSDGLVQAWEPLASTREVVRTLNGRSNGRAPRHMMTMNPALHEDSYSAVGAIYLDPDATVLRGIVSFGALMRYWTYSSTAHPGGRRRRARHHTDVHGRIGSRRQGGTSSRYIAAEEEELRREEERAAREQTRLRKRFGSLGDLTEEEAVRYAQMVSEESFSVEEELRRASTSDSATSASTGSVSASSVSEVTTVEMLTPEPEPSVPATGEESDYEQQIQQAIRLSLLEGVQGQGQGPDGADPGFAVKYKVKGKKVSQPASPSTGGAAAGGSSWSGAGAGAGAGARSGDVQDDDEDLALALSLSMQDQEHEYRDARDVQGQERGKFEEFPPLETEGVGKGKGVVRW</sequence>
<feature type="region of interest" description="Disordered" evidence="1">
    <location>
        <begin position="1"/>
        <end position="25"/>
    </location>
</feature>
<dbReference type="PANTHER" id="PTHR10223:SF2">
    <property type="entry name" value="F-BOX AND WD DOMAIN PROTEIN (AFU_ORTHOLOGUE AFUA_6G11400)"/>
    <property type="match status" value="1"/>
</dbReference>
<comment type="caution">
    <text evidence="3">The sequence shown here is derived from an EMBL/GenBank/DDBJ whole genome shotgun (WGS) entry which is preliminary data.</text>
</comment>
<evidence type="ECO:0000313" key="4">
    <source>
        <dbReference type="Proteomes" id="UP000749293"/>
    </source>
</evidence>